<evidence type="ECO:0000256" key="1">
    <source>
        <dbReference type="SAM" id="MobiDB-lite"/>
    </source>
</evidence>
<feature type="transmembrane region" description="Helical" evidence="2">
    <location>
        <begin position="27"/>
        <end position="49"/>
    </location>
</feature>
<dbReference type="PANTHER" id="PTHR35179">
    <property type="entry name" value="PROTEIN CBG02620"/>
    <property type="match status" value="1"/>
</dbReference>
<feature type="transmembrane region" description="Helical" evidence="2">
    <location>
        <begin position="61"/>
        <end position="83"/>
    </location>
</feature>
<protein>
    <submittedName>
        <fullName evidence="3">Uncharacterized protein</fullName>
    </submittedName>
</protein>
<dbReference type="Proteomes" id="UP001175000">
    <property type="component" value="Unassembled WGS sequence"/>
</dbReference>
<evidence type="ECO:0000313" key="4">
    <source>
        <dbReference type="Proteomes" id="UP001175000"/>
    </source>
</evidence>
<feature type="compositionally biased region" description="Low complexity" evidence="1">
    <location>
        <begin position="325"/>
        <end position="336"/>
    </location>
</feature>
<dbReference type="AlphaFoldDB" id="A0AA39U6I5"/>
<keyword evidence="2" id="KW-1133">Transmembrane helix</keyword>
<feature type="region of interest" description="Disordered" evidence="1">
    <location>
        <begin position="306"/>
        <end position="357"/>
    </location>
</feature>
<keyword evidence="2" id="KW-0472">Membrane</keyword>
<organism evidence="3 4">
    <name type="scientific">Immersiella caudata</name>
    <dbReference type="NCBI Taxonomy" id="314043"/>
    <lineage>
        <taxon>Eukaryota</taxon>
        <taxon>Fungi</taxon>
        <taxon>Dikarya</taxon>
        <taxon>Ascomycota</taxon>
        <taxon>Pezizomycotina</taxon>
        <taxon>Sordariomycetes</taxon>
        <taxon>Sordariomycetidae</taxon>
        <taxon>Sordariales</taxon>
        <taxon>Lasiosphaeriaceae</taxon>
        <taxon>Immersiella</taxon>
    </lineage>
</organism>
<dbReference type="EMBL" id="JAULSU010000007">
    <property type="protein sequence ID" value="KAK0612089.1"/>
    <property type="molecule type" value="Genomic_DNA"/>
</dbReference>
<reference evidence="3" key="1">
    <citation type="submission" date="2023-06" db="EMBL/GenBank/DDBJ databases">
        <title>Genome-scale phylogeny and comparative genomics of the fungal order Sordariales.</title>
        <authorList>
            <consortium name="Lawrence Berkeley National Laboratory"/>
            <person name="Hensen N."/>
            <person name="Bonometti L."/>
            <person name="Westerberg I."/>
            <person name="Brannstrom I.O."/>
            <person name="Guillou S."/>
            <person name="Cros-Aarteil S."/>
            <person name="Calhoun S."/>
            <person name="Haridas S."/>
            <person name="Kuo A."/>
            <person name="Mondo S."/>
            <person name="Pangilinan J."/>
            <person name="Riley R."/>
            <person name="Labutti K."/>
            <person name="Andreopoulos B."/>
            <person name="Lipzen A."/>
            <person name="Chen C."/>
            <person name="Yanf M."/>
            <person name="Daum C."/>
            <person name="Ng V."/>
            <person name="Clum A."/>
            <person name="Steindorff A."/>
            <person name="Ohm R."/>
            <person name="Martin F."/>
            <person name="Silar P."/>
            <person name="Natvig D."/>
            <person name="Lalanne C."/>
            <person name="Gautier V."/>
            <person name="Ament-Velasquez S.L."/>
            <person name="Kruys A."/>
            <person name="Hutchinson M.I."/>
            <person name="Powell A.J."/>
            <person name="Barry K."/>
            <person name="Miller A.N."/>
            <person name="Grigoriev I.V."/>
            <person name="Debuchy R."/>
            <person name="Gladieux P."/>
            <person name="Thoren M.H."/>
            <person name="Johannesson H."/>
        </authorList>
    </citation>
    <scope>NUCLEOTIDE SEQUENCE</scope>
    <source>
        <strain evidence="3">CBS 606.72</strain>
    </source>
</reference>
<evidence type="ECO:0000313" key="3">
    <source>
        <dbReference type="EMBL" id="KAK0612089.1"/>
    </source>
</evidence>
<dbReference type="PANTHER" id="PTHR35179:SF1">
    <property type="entry name" value="INTEGRAL MEMBRANE PROTEIN"/>
    <property type="match status" value="1"/>
</dbReference>
<keyword evidence="4" id="KW-1185">Reference proteome</keyword>
<gene>
    <name evidence="3" type="ORF">B0T14DRAFT_571924</name>
</gene>
<proteinExistence type="predicted"/>
<comment type="caution">
    <text evidence="3">The sequence shown here is derived from an EMBL/GenBank/DDBJ whole genome shotgun (WGS) entry which is preliminary data.</text>
</comment>
<sequence>MSSAPLPPWSGLPPWYKGLVPSEQEVALAYIVLGFFLAVTCFVFCKAVSQTLIRWYRLKKLTPYLIMVWLDWGATTVHSVVGWCTGHIKCPSHPSVWLFITIILLWDLEMHCQAQILVNRVSLLLFDHTQARRLRLFVFAIVFILTTSVVIIWTPAKMEINKRWIDANNIWDRGEKICFLLFDVSINMFFVNRIRTALIENGLLKYKRLYRFNLIIISLSILLDIAVIGTTWLPDYWIYIQFRPLVHMVKLYIEMCNAELIGRVAQASNIRNLGHEWCETTNPAVESGSLNMSSICLKRLRWKQGGEDNNNGSSPRGPAMSRNDSASCGAAANGSAIVSKPKTPTLLGAEPSPTLQT</sequence>
<accession>A0AA39U6I5</accession>
<keyword evidence="2" id="KW-0812">Transmembrane</keyword>
<evidence type="ECO:0000256" key="2">
    <source>
        <dbReference type="SAM" id="Phobius"/>
    </source>
</evidence>
<feature type="transmembrane region" description="Helical" evidence="2">
    <location>
        <begin position="212"/>
        <end position="233"/>
    </location>
</feature>
<feature type="transmembrane region" description="Helical" evidence="2">
    <location>
        <begin position="134"/>
        <end position="154"/>
    </location>
</feature>
<name>A0AA39U6I5_9PEZI</name>